<evidence type="ECO:0000313" key="1">
    <source>
        <dbReference type="EMBL" id="MFC6097728.1"/>
    </source>
</evidence>
<evidence type="ECO:0000313" key="2">
    <source>
        <dbReference type="Proteomes" id="UP001596287"/>
    </source>
</evidence>
<accession>A0ABW1PRL8</accession>
<protein>
    <submittedName>
        <fullName evidence="1">HopJ type III effector protein</fullName>
    </submittedName>
</protein>
<organism evidence="1 2">
    <name type="scientific">Flavobacterium qiangtangense</name>
    <dbReference type="NCBI Taxonomy" id="1442595"/>
    <lineage>
        <taxon>Bacteria</taxon>
        <taxon>Pseudomonadati</taxon>
        <taxon>Bacteroidota</taxon>
        <taxon>Flavobacteriia</taxon>
        <taxon>Flavobacteriales</taxon>
        <taxon>Flavobacteriaceae</taxon>
        <taxon>Flavobacterium</taxon>
    </lineage>
</organism>
<reference evidence="2" key="1">
    <citation type="journal article" date="2019" name="Int. J. Syst. Evol. Microbiol.">
        <title>The Global Catalogue of Microorganisms (GCM) 10K type strain sequencing project: providing services to taxonomists for standard genome sequencing and annotation.</title>
        <authorList>
            <consortium name="The Broad Institute Genomics Platform"/>
            <consortium name="The Broad Institute Genome Sequencing Center for Infectious Disease"/>
            <person name="Wu L."/>
            <person name="Ma J."/>
        </authorList>
    </citation>
    <scope>NUCLEOTIDE SEQUENCE [LARGE SCALE GENOMIC DNA]</scope>
    <source>
        <strain evidence="2">CCUG 49679</strain>
    </source>
</reference>
<comment type="caution">
    <text evidence="1">The sequence shown here is derived from an EMBL/GenBank/DDBJ whole genome shotgun (WGS) entry which is preliminary data.</text>
</comment>
<dbReference type="EMBL" id="JBHSQB010000009">
    <property type="protein sequence ID" value="MFC6097728.1"/>
    <property type="molecule type" value="Genomic_DNA"/>
</dbReference>
<dbReference type="Pfam" id="PF08888">
    <property type="entry name" value="HopJ"/>
    <property type="match status" value="1"/>
</dbReference>
<keyword evidence="2" id="KW-1185">Reference proteome</keyword>
<dbReference type="Gene3D" id="3.20.160.10">
    <property type="entry name" value="vpa0580 domain like"/>
    <property type="match status" value="1"/>
</dbReference>
<dbReference type="InterPro" id="IPR014984">
    <property type="entry name" value="HopJ"/>
</dbReference>
<dbReference type="Proteomes" id="UP001596287">
    <property type="component" value="Unassembled WGS sequence"/>
</dbReference>
<gene>
    <name evidence="1" type="ORF">ACFPVY_13815</name>
</gene>
<dbReference type="InterPro" id="IPR038604">
    <property type="entry name" value="HopJ_sf"/>
</dbReference>
<proteinExistence type="predicted"/>
<dbReference type="RefSeq" id="WP_379792696.1">
    <property type="nucleotide sequence ID" value="NZ_JBHSQB010000009.1"/>
</dbReference>
<sequence>MTTTISFLEQLEENPKSITFQDTINVIEENYDFEPTAFKNGNQHNNTGENNGSCKIFSFAKLQNLSKEATLACFGSYYFDDVLKNPDGNDHQNIRNFMQFGWDGIHFEGEALLEKR</sequence>
<name>A0ABW1PRL8_9FLAO</name>